<dbReference type="SUPFAM" id="SSF50978">
    <property type="entry name" value="WD40 repeat-like"/>
    <property type="match status" value="1"/>
</dbReference>
<comment type="similarity">
    <text evidence="1">Belongs to the WD repeat WDR55 family.</text>
</comment>
<gene>
    <name evidence="5" type="ORF">F3Y22_tig00005856pilonHSYRG00045</name>
</gene>
<dbReference type="SMART" id="SM00320">
    <property type="entry name" value="WD40"/>
    <property type="match status" value="2"/>
</dbReference>
<feature type="repeat" description="WD" evidence="4">
    <location>
        <begin position="91"/>
        <end position="127"/>
    </location>
</feature>
<dbReference type="InterPro" id="IPR036322">
    <property type="entry name" value="WD40_repeat_dom_sf"/>
</dbReference>
<dbReference type="PROSITE" id="PS50294">
    <property type="entry name" value="WD_REPEATS_REGION"/>
    <property type="match status" value="1"/>
</dbReference>
<keyword evidence="6" id="KW-1185">Reference proteome</keyword>
<dbReference type="Gene3D" id="2.130.10.10">
    <property type="entry name" value="YVTN repeat-like/Quinoprotein amine dehydrogenase"/>
    <property type="match status" value="1"/>
</dbReference>
<reference evidence="5" key="1">
    <citation type="submission" date="2019-09" db="EMBL/GenBank/DDBJ databases">
        <title>Draft genome information of white flower Hibiscus syriacus.</title>
        <authorList>
            <person name="Kim Y.-M."/>
        </authorList>
    </citation>
    <scope>NUCLEOTIDE SEQUENCE [LARGE SCALE GENOMIC DNA]</scope>
    <source>
        <strain evidence="5">YM2019G1</strain>
    </source>
</reference>
<evidence type="ECO:0000313" key="6">
    <source>
        <dbReference type="Proteomes" id="UP000436088"/>
    </source>
</evidence>
<evidence type="ECO:0000256" key="1">
    <source>
        <dbReference type="ARBA" id="ARBA00007625"/>
    </source>
</evidence>
<dbReference type="PANTHER" id="PTHR44019:SF20">
    <property type="entry name" value="WD REPEAT-CONTAINING PROTEIN 55"/>
    <property type="match status" value="1"/>
</dbReference>
<dbReference type="PROSITE" id="PS50082">
    <property type="entry name" value="WD_REPEATS_2"/>
    <property type="match status" value="1"/>
</dbReference>
<proteinExistence type="inferred from homology"/>
<sequence length="127" mass="13812">MEAGLGEIPFGIDFHPSKELVAVSLITGNLHLYKYRADDSSLKRCLEFRAHAESCRTVRFINGGQAVATGFKDCSILAADVETGSIIACLENAHENAINSLINHTESTVASGDDEGCIKIWDTRQRS</sequence>
<organism evidence="5 6">
    <name type="scientific">Hibiscus syriacus</name>
    <name type="common">Rose of Sharon</name>
    <dbReference type="NCBI Taxonomy" id="106335"/>
    <lineage>
        <taxon>Eukaryota</taxon>
        <taxon>Viridiplantae</taxon>
        <taxon>Streptophyta</taxon>
        <taxon>Embryophyta</taxon>
        <taxon>Tracheophyta</taxon>
        <taxon>Spermatophyta</taxon>
        <taxon>Magnoliopsida</taxon>
        <taxon>eudicotyledons</taxon>
        <taxon>Gunneridae</taxon>
        <taxon>Pentapetalae</taxon>
        <taxon>rosids</taxon>
        <taxon>malvids</taxon>
        <taxon>Malvales</taxon>
        <taxon>Malvaceae</taxon>
        <taxon>Malvoideae</taxon>
        <taxon>Hibiscus</taxon>
    </lineage>
</organism>
<comment type="caution">
    <text evidence="5">The sequence shown here is derived from an EMBL/GenBank/DDBJ whole genome shotgun (WGS) entry which is preliminary data.</text>
</comment>
<keyword evidence="3" id="KW-0677">Repeat</keyword>
<dbReference type="AlphaFoldDB" id="A0A6A3CI27"/>
<dbReference type="Proteomes" id="UP000436088">
    <property type="component" value="Unassembled WGS sequence"/>
</dbReference>
<dbReference type="InterPro" id="IPR015943">
    <property type="entry name" value="WD40/YVTN_repeat-like_dom_sf"/>
</dbReference>
<dbReference type="InterPro" id="IPR001680">
    <property type="entry name" value="WD40_rpt"/>
</dbReference>
<name>A0A6A3CI27_HIBSY</name>
<keyword evidence="2 4" id="KW-0853">WD repeat</keyword>
<evidence type="ECO:0000256" key="3">
    <source>
        <dbReference type="ARBA" id="ARBA00022737"/>
    </source>
</evidence>
<dbReference type="PANTHER" id="PTHR44019">
    <property type="entry name" value="WD REPEAT-CONTAINING PROTEIN 55"/>
    <property type="match status" value="1"/>
</dbReference>
<evidence type="ECO:0000313" key="5">
    <source>
        <dbReference type="EMBL" id="KAE8727172.1"/>
    </source>
</evidence>
<dbReference type="InterPro" id="IPR050505">
    <property type="entry name" value="WDR55/POC1"/>
</dbReference>
<evidence type="ECO:0000256" key="2">
    <source>
        <dbReference type="ARBA" id="ARBA00022574"/>
    </source>
</evidence>
<dbReference type="EMBL" id="VEPZ02000316">
    <property type="protein sequence ID" value="KAE8727172.1"/>
    <property type="molecule type" value="Genomic_DNA"/>
</dbReference>
<accession>A0A6A3CI27</accession>
<evidence type="ECO:0000256" key="4">
    <source>
        <dbReference type="PROSITE-ProRule" id="PRU00221"/>
    </source>
</evidence>
<dbReference type="Pfam" id="PF00400">
    <property type="entry name" value="WD40"/>
    <property type="match status" value="1"/>
</dbReference>
<protein>
    <submittedName>
        <fullName evidence="5">Transducin family protein / WD-40 repeat family protein isoform 2</fullName>
    </submittedName>
</protein>